<dbReference type="PANTHER" id="PTHR42836:SF1">
    <property type="entry name" value="7-CARBOXY-7-DEAZAGUANINE SYNTHASE"/>
    <property type="match status" value="1"/>
</dbReference>
<evidence type="ECO:0000256" key="4">
    <source>
        <dbReference type="ARBA" id="ARBA00022842"/>
    </source>
</evidence>
<dbReference type="GO" id="GO:0016840">
    <property type="term" value="F:carbon-nitrogen lyase activity"/>
    <property type="evidence" value="ECO:0007669"/>
    <property type="project" value="UniProtKB-UniRule"/>
</dbReference>
<comment type="similarity">
    <text evidence="8">Belongs to the radical SAM superfamily. 7-carboxy-7-deazaguanine synthase family.</text>
</comment>
<dbReference type="Pfam" id="PF04055">
    <property type="entry name" value="Radical_SAM"/>
    <property type="match status" value="1"/>
</dbReference>
<evidence type="ECO:0000256" key="3">
    <source>
        <dbReference type="ARBA" id="ARBA00022723"/>
    </source>
</evidence>
<dbReference type="RefSeq" id="WP_130646063.1">
    <property type="nucleotide sequence ID" value="NZ_PGCL01000001.1"/>
</dbReference>
<comment type="catalytic activity">
    <reaction evidence="8">
        <text>6-carboxy-5,6,7,8-tetrahydropterin + H(+) = 7-carboxy-7-carbaguanine + NH4(+)</text>
        <dbReference type="Rhea" id="RHEA:27974"/>
        <dbReference type="ChEBI" id="CHEBI:15378"/>
        <dbReference type="ChEBI" id="CHEBI:28938"/>
        <dbReference type="ChEBI" id="CHEBI:61032"/>
        <dbReference type="ChEBI" id="CHEBI:61036"/>
        <dbReference type="EC" id="4.3.99.3"/>
    </reaction>
</comment>
<keyword evidence="3 8" id="KW-0479">Metal-binding</keyword>
<evidence type="ECO:0000256" key="6">
    <source>
        <dbReference type="ARBA" id="ARBA00023014"/>
    </source>
</evidence>
<comment type="function">
    <text evidence="8">Catalyzes the complex heterocyclic radical-mediated conversion of 6-carboxy-5,6,7,8-tetrahydropterin (CPH4) to 7-carboxy-7-deazaguanine (CDG), a step common to the biosynthetic pathways of all 7-deazapurine-containing compounds.</text>
</comment>
<evidence type="ECO:0000313" key="10">
    <source>
        <dbReference type="EMBL" id="TAJ45699.1"/>
    </source>
</evidence>
<evidence type="ECO:0000256" key="2">
    <source>
        <dbReference type="ARBA" id="ARBA00022691"/>
    </source>
</evidence>
<dbReference type="InterPro" id="IPR024924">
    <property type="entry name" value="7-CO-7-deazaguanine_synth-like"/>
</dbReference>
<dbReference type="Gene3D" id="3.20.20.70">
    <property type="entry name" value="Aldolase class I"/>
    <property type="match status" value="1"/>
</dbReference>
<protein>
    <recommendedName>
        <fullName evidence="8">7-carboxy-7-deazaguanine synthase</fullName>
        <shortName evidence="8">CDG synthase</shortName>
        <ecNumber evidence="8">4.3.99.3</ecNumber>
    </recommendedName>
    <alternativeName>
        <fullName evidence="8">Archaeosine biosynthesis protein QueE</fullName>
    </alternativeName>
</protein>
<dbReference type="PROSITE" id="PS51918">
    <property type="entry name" value="RADICAL_SAM"/>
    <property type="match status" value="1"/>
</dbReference>
<dbReference type="PANTHER" id="PTHR42836">
    <property type="entry name" value="7-CARBOXY-7-DEAZAGUANINE SYNTHASE"/>
    <property type="match status" value="1"/>
</dbReference>
<feature type="binding site" evidence="8">
    <location>
        <position position="29"/>
    </location>
    <ligand>
        <name>[4Fe-4S] cluster</name>
        <dbReference type="ChEBI" id="CHEBI:49883"/>
        <note>4Fe-4S-S-AdoMet</note>
    </ligand>
</feature>
<name>A0A483CZT6_9EURY</name>
<proteinExistence type="inferred from homology"/>
<dbReference type="PIRSF" id="PIRSF000370">
    <property type="entry name" value="QueE"/>
    <property type="match status" value="1"/>
</dbReference>
<keyword evidence="2 8" id="KW-0949">S-adenosyl-L-methionine</keyword>
<dbReference type="EMBL" id="PGCL01000001">
    <property type="protein sequence ID" value="TAJ45699.1"/>
    <property type="molecule type" value="Genomic_DNA"/>
</dbReference>
<dbReference type="GO" id="GO:0051539">
    <property type="term" value="F:4 iron, 4 sulfur cluster binding"/>
    <property type="evidence" value="ECO:0007669"/>
    <property type="project" value="UniProtKB-UniRule"/>
</dbReference>
<comment type="cofactor">
    <cofactor evidence="8">
        <name>Mg(2+)</name>
        <dbReference type="ChEBI" id="CHEBI:18420"/>
    </cofactor>
</comment>
<comment type="pathway">
    <text evidence="8">Purine metabolism; 7-cyano-7-deazaguanine biosynthesis.</text>
</comment>
<gene>
    <name evidence="8" type="primary">queE</name>
    <name evidence="10" type="ORF">CUJ86_03000</name>
</gene>
<dbReference type="UniPathway" id="UPA00391"/>
<feature type="binding site" evidence="8">
    <location>
        <position position="33"/>
    </location>
    <ligand>
        <name>[4Fe-4S] cluster</name>
        <dbReference type="ChEBI" id="CHEBI:49883"/>
        <note>4Fe-4S-S-AdoMet</note>
    </ligand>
</feature>
<evidence type="ECO:0000256" key="1">
    <source>
        <dbReference type="ARBA" id="ARBA00022485"/>
    </source>
</evidence>
<dbReference type="InterPro" id="IPR013785">
    <property type="entry name" value="Aldolase_TIM"/>
</dbReference>
<dbReference type="SUPFAM" id="SSF102114">
    <property type="entry name" value="Radical SAM enzymes"/>
    <property type="match status" value="1"/>
</dbReference>
<feature type="binding site" evidence="8">
    <location>
        <position position="72"/>
    </location>
    <ligand>
        <name>S-adenosyl-L-methionine</name>
        <dbReference type="ChEBI" id="CHEBI:59789"/>
    </ligand>
</feature>
<dbReference type="CDD" id="cd01335">
    <property type="entry name" value="Radical_SAM"/>
    <property type="match status" value="1"/>
</dbReference>
<evidence type="ECO:0000313" key="11">
    <source>
        <dbReference type="Proteomes" id="UP000292580"/>
    </source>
</evidence>
<feature type="domain" description="Radical SAM core" evidence="9">
    <location>
        <begin position="16"/>
        <end position="204"/>
    </location>
</feature>
<dbReference type="GO" id="GO:0000287">
    <property type="term" value="F:magnesium ion binding"/>
    <property type="evidence" value="ECO:0007669"/>
    <property type="project" value="UniProtKB-UniRule"/>
</dbReference>
<reference evidence="10 11" key="1">
    <citation type="submission" date="2017-11" db="EMBL/GenBank/DDBJ databases">
        <title>Isolation and Characterization of Methanofollis Species from Methane Seep Offshore SW Taiwan.</title>
        <authorList>
            <person name="Teng N.-H."/>
            <person name="Lai M.-C."/>
            <person name="Chen S.-C."/>
        </authorList>
    </citation>
    <scope>NUCLEOTIDE SEQUENCE [LARGE SCALE GENOMIC DNA]</scope>
    <source>
        <strain evidence="10 11">FWC-SCC2</strain>
    </source>
</reference>
<feature type="binding site" evidence="8">
    <location>
        <position position="25"/>
    </location>
    <ligand>
        <name>substrate</name>
    </ligand>
</feature>
<feature type="binding site" evidence="8">
    <location>
        <begin position="35"/>
        <end position="37"/>
    </location>
    <ligand>
        <name>S-adenosyl-L-methionine</name>
        <dbReference type="ChEBI" id="CHEBI:59789"/>
    </ligand>
</feature>
<keyword evidence="11" id="KW-1185">Reference proteome</keyword>
<accession>A0A483CZT6</accession>
<dbReference type="InterPro" id="IPR058240">
    <property type="entry name" value="rSAM_sf"/>
</dbReference>
<evidence type="ECO:0000256" key="8">
    <source>
        <dbReference type="HAMAP-Rule" id="MF_00917"/>
    </source>
</evidence>
<dbReference type="SFLD" id="SFLDS00029">
    <property type="entry name" value="Radical_SAM"/>
    <property type="match status" value="1"/>
</dbReference>
<dbReference type="AlphaFoldDB" id="A0A483CZT6"/>
<keyword evidence="1 8" id="KW-0004">4Fe-4S</keyword>
<evidence type="ECO:0000256" key="5">
    <source>
        <dbReference type="ARBA" id="ARBA00023004"/>
    </source>
</evidence>
<feature type="binding site" evidence="8">
    <location>
        <begin position="10"/>
        <end position="12"/>
    </location>
    <ligand>
        <name>substrate</name>
    </ligand>
</feature>
<sequence length="204" mass="22998">MRIAEIFCSLQGEGRNQGRPTVFIRLAGCNLRCAWCDSPAARDGDRGVEMGVDAVLDRIWRMKVRHICITGGEPLLQIDEVAEACRRLQRMGYSVEIETNGTVDFRPVQPFASVCMDVKCPSSSQRSDISLLQHIGERDSVKFVVADEEDLEFAERVITHCPIRGETFISPVYGADEQGIARWVLAANLPARFQIQLHKYLEMR</sequence>
<comment type="cofactor">
    <cofactor evidence="8">
        <name>S-adenosyl-L-methionine</name>
        <dbReference type="ChEBI" id="CHEBI:59789"/>
    </cofactor>
    <text evidence="8">Binds 1 S-adenosyl-L-methionine per subunit.</text>
</comment>
<keyword evidence="4 8" id="KW-0460">Magnesium</keyword>
<keyword evidence="7 8" id="KW-0456">Lyase</keyword>
<comment type="subunit">
    <text evidence="8">Homodimer.</text>
</comment>
<dbReference type="OrthoDB" id="7980at2157"/>
<dbReference type="InterPro" id="IPR007197">
    <property type="entry name" value="rSAM"/>
</dbReference>
<feature type="binding site" evidence="8">
    <location>
        <position position="70"/>
    </location>
    <ligand>
        <name>substrate</name>
    </ligand>
</feature>
<evidence type="ECO:0000256" key="7">
    <source>
        <dbReference type="ARBA" id="ARBA00023239"/>
    </source>
</evidence>
<keyword evidence="5 8" id="KW-0408">Iron</keyword>
<feature type="binding site" evidence="8">
    <location>
        <position position="36"/>
    </location>
    <ligand>
        <name>[4Fe-4S] cluster</name>
        <dbReference type="ChEBI" id="CHEBI:49883"/>
        <note>4Fe-4S-S-AdoMet</note>
    </ligand>
</feature>
<dbReference type="HAMAP" id="MF_00917">
    <property type="entry name" value="QueE"/>
    <property type="match status" value="1"/>
</dbReference>
<evidence type="ECO:0000259" key="9">
    <source>
        <dbReference type="PROSITE" id="PS51918"/>
    </source>
</evidence>
<keyword evidence="6 8" id="KW-0411">Iron-sulfur</keyword>
<comment type="cofactor">
    <cofactor evidence="8">
        <name>[4Fe-4S] cluster</name>
        <dbReference type="ChEBI" id="CHEBI:49883"/>
    </cofactor>
    <text evidence="8">Binds 1 [4Fe-4S] cluster. The cluster is coordinated with 3 cysteines and an exchangeable S-adenosyl-L-methionine.</text>
</comment>
<dbReference type="Proteomes" id="UP000292580">
    <property type="component" value="Unassembled WGS sequence"/>
</dbReference>
<comment type="caution">
    <text evidence="8">Lacks conserved residue(s) required for the propagation of feature annotation.</text>
</comment>
<organism evidence="10 11">
    <name type="scientific">Methanofollis fontis</name>
    <dbReference type="NCBI Taxonomy" id="2052832"/>
    <lineage>
        <taxon>Archaea</taxon>
        <taxon>Methanobacteriati</taxon>
        <taxon>Methanobacteriota</taxon>
        <taxon>Stenosarchaea group</taxon>
        <taxon>Methanomicrobia</taxon>
        <taxon>Methanomicrobiales</taxon>
        <taxon>Methanomicrobiaceae</taxon>
        <taxon>Methanofollis</taxon>
    </lineage>
</organism>
<comment type="caution">
    <text evidence="10">The sequence shown here is derived from an EMBL/GenBank/DDBJ whole genome shotgun (WGS) entry which is preliminary data.</text>
</comment>
<dbReference type="GO" id="GO:1904047">
    <property type="term" value="F:S-adenosyl-L-methionine binding"/>
    <property type="evidence" value="ECO:0007669"/>
    <property type="project" value="UniProtKB-UniRule"/>
</dbReference>
<dbReference type="EC" id="4.3.99.3" evidence="8"/>
<feature type="binding site" evidence="8">
    <location>
        <position position="38"/>
    </location>
    <ligand>
        <name>Mg(2+)</name>
        <dbReference type="ChEBI" id="CHEBI:18420"/>
    </ligand>
</feature>